<reference evidence="1" key="1">
    <citation type="journal article" date="2014" name="Int. J. Syst. Evol. Microbiol.">
        <title>Complete genome sequence of Corynebacterium casei LMG S-19264T (=DSM 44701T), isolated from a smear-ripened cheese.</title>
        <authorList>
            <consortium name="US DOE Joint Genome Institute (JGI-PGF)"/>
            <person name="Walter F."/>
            <person name="Albersmeier A."/>
            <person name="Kalinowski J."/>
            <person name="Ruckert C."/>
        </authorList>
    </citation>
    <scope>NUCLEOTIDE SEQUENCE</scope>
    <source>
        <strain evidence="1">CGMCC 1.12187</strain>
    </source>
</reference>
<dbReference type="Proteomes" id="UP000638848">
    <property type="component" value="Unassembled WGS sequence"/>
</dbReference>
<gene>
    <name evidence="1" type="ORF">GCM10011374_33180</name>
</gene>
<reference evidence="1" key="2">
    <citation type="submission" date="2020-09" db="EMBL/GenBank/DDBJ databases">
        <authorList>
            <person name="Sun Q."/>
            <person name="Zhou Y."/>
        </authorList>
    </citation>
    <scope>NUCLEOTIDE SEQUENCE</scope>
    <source>
        <strain evidence="1">CGMCC 1.12187</strain>
    </source>
</reference>
<proteinExistence type="predicted"/>
<dbReference type="AlphaFoldDB" id="A0A917H453"/>
<accession>A0A917H453</accession>
<sequence length="192" mass="21378">MTEQNQPDGSVGGSEARDAYRQGLYWYSRTDWRPGAAEDGDLEPFVLHTRRRQMGAPVDPATPGQSQPVQRTYRVRHMPEGYSGYLEEADVTASADPHDELLYVKLDAVLHHRPQQDKNRGRTGYKLTRLENGGTEYRYELREAEAGVSVVYPCGKHGDDLIEQDHLAVLPAEMAEPETGPNTTAGKGPEAE</sequence>
<evidence type="ECO:0000313" key="1">
    <source>
        <dbReference type="EMBL" id="GGG66438.1"/>
    </source>
</evidence>
<evidence type="ECO:0000313" key="2">
    <source>
        <dbReference type="Proteomes" id="UP000638848"/>
    </source>
</evidence>
<protein>
    <submittedName>
        <fullName evidence="1">Uncharacterized protein</fullName>
    </submittedName>
</protein>
<dbReference type="EMBL" id="BMEQ01000023">
    <property type="protein sequence ID" value="GGG66438.1"/>
    <property type="molecule type" value="Genomic_DNA"/>
</dbReference>
<dbReference type="RefSeq" id="WP_188539228.1">
    <property type="nucleotide sequence ID" value="NZ_BMEQ01000023.1"/>
</dbReference>
<organism evidence="1 2">
    <name type="scientific">Kocuria dechangensis</name>
    <dbReference type="NCBI Taxonomy" id="1176249"/>
    <lineage>
        <taxon>Bacteria</taxon>
        <taxon>Bacillati</taxon>
        <taxon>Actinomycetota</taxon>
        <taxon>Actinomycetes</taxon>
        <taxon>Micrococcales</taxon>
        <taxon>Micrococcaceae</taxon>
        <taxon>Kocuria</taxon>
    </lineage>
</organism>
<name>A0A917H453_9MICC</name>
<comment type="caution">
    <text evidence="1">The sequence shown here is derived from an EMBL/GenBank/DDBJ whole genome shotgun (WGS) entry which is preliminary data.</text>
</comment>
<keyword evidence="2" id="KW-1185">Reference proteome</keyword>